<dbReference type="RefSeq" id="WP_111250490.1">
    <property type="nucleotide sequence ID" value="NZ_QKWH01000003.1"/>
</dbReference>
<gene>
    <name evidence="1" type="ORF">DNL40_06835</name>
</gene>
<dbReference type="AlphaFoldDB" id="A0A2W5WTA8"/>
<name>A0A2W5WTA8_9MICO</name>
<evidence type="ECO:0000313" key="1">
    <source>
        <dbReference type="EMBL" id="PZR53823.1"/>
    </source>
</evidence>
<keyword evidence="2" id="KW-1185">Reference proteome</keyword>
<dbReference type="InterPro" id="IPR054221">
    <property type="entry name" value="DUF6941"/>
</dbReference>
<dbReference type="Proteomes" id="UP000248783">
    <property type="component" value="Unassembled WGS sequence"/>
</dbReference>
<accession>A0A2W5WTA8</accession>
<organism evidence="1 2">
    <name type="scientific">Xylanimonas oleitrophica</name>
    <dbReference type="NCBI Taxonomy" id="2607479"/>
    <lineage>
        <taxon>Bacteria</taxon>
        <taxon>Bacillati</taxon>
        <taxon>Actinomycetota</taxon>
        <taxon>Actinomycetes</taxon>
        <taxon>Micrococcales</taxon>
        <taxon>Promicromonosporaceae</taxon>
        <taxon>Xylanimonas</taxon>
    </lineage>
</organism>
<protein>
    <submittedName>
        <fullName evidence="1">Uncharacterized protein</fullName>
    </submittedName>
</protein>
<evidence type="ECO:0000313" key="2">
    <source>
        <dbReference type="Proteomes" id="UP000248783"/>
    </source>
</evidence>
<comment type="caution">
    <text evidence="1">The sequence shown here is derived from an EMBL/GenBank/DDBJ whole genome shotgun (WGS) entry which is preliminary data.</text>
</comment>
<dbReference type="Pfam" id="PF22091">
    <property type="entry name" value="DUF6941"/>
    <property type="match status" value="1"/>
</dbReference>
<sequence length="154" mass="16265">MRATVLLADAAEAVNGKVYGIGFGWNITTTPTPPQSVVVLLDVGWDETNRDITVHVELLDQDGHPVAVPGPAGARSLSFDAKVQVGRPAGVAPGTSFKTPLALNIGPGIPLEAGRYEWRVTIDGEHHEDWSEFFTVQAAQHQPGTPGPSTLPPA</sequence>
<dbReference type="EMBL" id="QKWH01000003">
    <property type="protein sequence ID" value="PZR53823.1"/>
    <property type="molecule type" value="Genomic_DNA"/>
</dbReference>
<proteinExistence type="predicted"/>
<reference evidence="1 2" key="1">
    <citation type="submission" date="2018-06" db="EMBL/GenBank/DDBJ databases">
        <title>Whole genome sequencing of a novel hydrocarbon degrading bacterial strain, PW21 isolated from oil contaminated produced water sample.</title>
        <authorList>
            <person name="Nagkirti P."/>
            <person name="Shaikh A."/>
            <person name="Gowdaman V."/>
            <person name="Engineer A.E."/>
            <person name="Dagar S."/>
            <person name="Dhakephalkar P.K."/>
        </authorList>
    </citation>
    <scope>NUCLEOTIDE SEQUENCE [LARGE SCALE GENOMIC DNA]</scope>
    <source>
        <strain evidence="1 2">PW21</strain>
    </source>
</reference>